<dbReference type="Gene3D" id="3.40.30.10">
    <property type="entry name" value="Glutaredoxin"/>
    <property type="match status" value="1"/>
</dbReference>
<accession>A0A0A0V276</accession>
<proteinExistence type="predicted"/>
<organism evidence="2">
    <name type="scientific">uncultured virus</name>
    <dbReference type="NCBI Taxonomy" id="340016"/>
    <lineage>
        <taxon>Viruses</taxon>
        <taxon>environmental samples</taxon>
    </lineage>
</organism>
<sequence length="71" mass="8303">MKIKIYSKANCIYCEKAKLKLAKHNPEILMLDVDYTREDFFNIFPDAKTFPQIIIDDKKIGGYMELNEVSV</sequence>
<evidence type="ECO:0000313" key="2">
    <source>
        <dbReference type="EMBL" id="AIW56748.1"/>
    </source>
</evidence>
<reference evidence="2" key="1">
    <citation type="journal article" date="2014" name="Proc. Natl. Acad. Sci. U.S.A.">
        <title>Ribonucleotide reductases reveal novel viral diversity and predict biological and ecological features of unknown marine viruses.</title>
        <authorList>
            <person name="Sakowski E.G."/>
            <person name="Munsell E.V."/>
            <person name="Hyatt M."/>
            <person name="Kress W."/>
            <person name="Williamson S.J."/>
            <person name="Nasko D.J."/>
            <person name="Polson S.W."/>
            <person name="Wommack K.E."/>
        </authorList>
    </citation>
    <scope>NUCLEOTIDE SEQUENCE</scope>
</reference>
<evidence type="ECO:0000259" key="1">
    <source>
        <dbReference type="Pfam" id="PF00462"/>
    </source>
</evidence>
<name>A0A0A0V276_9VIRU</name>
<dbReference type="Pfam" id="PF00462">
    <property type="entry name" value="Glutaredoxin"/>
    <property type="match status" value="1"/>
</dbReference>
<dbReference type="InterPro" id="IPR002109">
    <property type="entry name" value="Glutaredoxin"/>
</dbReference>
<protein>
    <submittedName>
        <fullName evidence="2">Glutaredoxin</fullName>
    </submittedName>
</protein>
<dbReference type="PRINTS" id="PR00160">
    <property type="entry name" value="GLUTAREDOXIN"/>
</dbReference>
<dbReference type="PROSITE" id="PS51354">
    <property type="entry name" value="GLUTAREDOXIN_2"/>
    <property type="match status" value="1"/>
</dbReference>
<dbReference type="InterPro" id="IPR014025">
    <property type="entry name" value="Glutaredoxin_subgr"/>
</dbReference>
<feature type="domain" description="Glutaredoxin" evidence="1">
    <location>
        <begin position="3"/>
        <end position="59"/>
    </location>
</feature>
<dbReference type="SUPFAM" id="SSF52833">
    <property type="entry name" value="Thioredoxin-like"/>
    <property type="match status" value="1"/>
</dbReference>
<dbReference type="EMBL" id="KM520332">
    <property type="protein sequence ID" value="AIW56748.1"/>
    <property type="molecule type" value="Genomic_DNA"/>
</dbReference>
<dbReference type="InterPro" id="IPR036249">
    <property type="entry name" value="Thioredoxin-like_sf"/>
</dbReference>